<dbReference type="EMBL" id="JH431593">
    <property type="status" value="NOT_ANNOTATED_CDS"/>
    <property type="molecule type" value="Genomic_DNA"/>
</dbReference>
<dbReference type="SMART" id="SM00034">
    <property type="entry name" value="CLECT"/>
    <property type="match status" value="2"/>
</dbReference>
<dbReference type="AlphaFoldDB" id="T1IVR6"/>
<dbReference type="EnsemblMetazoa" id="SMAR005267-RA">
    <property type="protein sequence ID" value="SMAR005267-PA"/>
    <property type="gene ID" value="SMAR005267"/>
</dbReference>
<dbReference type="Gene3D" id="3.10.100.10">
    <property type="entry name" value="Mannose-Binding Protein A, subunit A"/>
    <property type="match status" value="2"/>
</dbReference>
<feature type="transmembrane region" description="Helical" evidence="1">
    <location>
        <begin position="432"/>
        <end position="453"/>
    </location>
</feature>
<dbReference type="InterPro" id="IPR016187">
    <property type="entry name" value="CTDL_fold"/>
</dbReference>
<evidence type="ECO:0000256" key="1">
    <source>
        <dbReference type="SAM" id="Phobius"/>
    </source>
</evidence>
<dbReference type="HOGENOM" id="CLU_552454_0_0_1"/>
<keyword evidence="1" id="KW-1133">Transmembrane helix</keyword>
<evidence type="ECO:0000313" key="4">
    <source>
        <dbReference type="Proteomes" id="UP000014500"/>
    </source>
</evidence>
<keyword evidence="4" id="KW-1185">Reference proteome</keyword>
<reference evidence="4" key="1">
    <citation type="submission" date="2011-05" db="EMBL/GenBank/DDBJ databases">
        <authorList>
            <person name="Richards S.R."/>
            <person name="Qu J."/>
            <person name="Jiang H."/>
            <person name="Jhangiani S.N."/>
            <person name="Agravi P."/>
            <person name="Goodspeed R."/>
            <person name="Gross S."/>
            <person name="Mandapat C."/>
            <person name="Jackson L."/>
            <person name="Mathew T."/>
            <person name="Pu L."/>
            <person name="Thornton R."/>
            <person name="Saada N."/>
            <person name="Wilczek-Boney K.B."/>
            <person name="Lee S."/>
            <person name="Kovar C."/>
            <person name="Wu Y."/>
            <person name="Scherer S.E."/>
            <person name="Worley K.C."/>
            <person name="Muzny D.M."/>
            <person name="Gibbs R."/>
        </authorList>
    </citation>
    <scope>NUCLEOTIDE SEQUENCE</scope>
    <source>
        <strain evidence="4">Brora</strain>
    </source>
</reference>
<protein>
    <recommendedName>
        <fullName evidence="2">C-type lectin domain-containing protein</fullName>
    </recommendedName>
</protein>
<proteinExistence type="predicted"/>
<dbReference type="CDD" id="cd00037">
    <property type="entry name" value="CLECT"/>
    <property type="match status" value="2"/>
</dbReference>
<dbReference type="STRING" id="126957.T1IVR6"/>
<feature type="domain" description="C-type lectin" evidence="2">
    <location>
        <begin position="176"/>
        <end position="313"/>
    </location>
</feature>
<dbReference type="InterPro" id="IPR050111">
    <property type="entry name" value="C-type_lectin/snaclec_domain"/>
</dbReference>
<organism evidence="3 4">
    <name type="scientific">Strigamia maritima</name>
    <name type="common">European centipede</name>
    <name type="synonym">Geophilus maritimus</name>
    <dbReference type="NCBI Taxonomy" id="126957"/>
    <lineage>
        <taxon>Eukaryota</taxon>
        <taxon>Metazoa</taxon>
        <taxon>Ecdysozoa</taxon>
        <taxon>Arthropoda</taxon>
        <taxon>Myriapoda</taxon>
        <taxon>Chilopoda</taxon>
        <taxon>Pleurostigmophora</taxon>
        <taxon>Geophilomorpha</taxon>
        <taxon>Linotaeniidae</taxon>
        <taxon>Strigamia</taxon>
    </lineage>
</organism>
<sequence>MTWEGARNQCLSLGGDLVTFKSRQDETRVLNLVTNSNDDSSGDDFWLGLRLLNDSGINEWRWNDQSRLSYTNWNILLVHENVTANVEMFCGIFEIITEQWTIEPCSLTAISVCEADVGHWNLSCDGQTCQPSTQSDTTQSPQPVLTFSPVIGLISTQDADDFYPKADPCPKEWQIFDDKCYLIKGEVPVEYANWTTASFSCRSKGDDYDLVSIHSPLEHEFLLNELKSLGMERAWIGLNDKAIEGQFVWSDGSPFDYNDWAWHEKLIGKPNKFSTTTKGFGKITPDCVKIEMTSIAGKWTSYDCNVELGYICQKTFRELINDLNPTSSTSSHTFNSININKKEISVSDPFVDEDVITPSTILPNDIIPDVNDESTNLDTDVTEQIAHTWLPEGESSLGVSEASEIDNKEVSPNDVDNLVTTKCDSESRMTSGTIAGISLSCILAVALITIGFFHWRRRRTTTTVGSGKFGFDNALYNPHADHIQLDTNVLPTTN</sequence>
<dbReference type="SUPFAM" id="SSF56436">
    <property type="entry name" value="C-type lectin-like"/>
    <property type="match status" value="2"/>
</dbReference>
<evidence type="ECO:0000259" key="2">
    <source>
        <dbReference type="PROSITE" id="PS50041"/>
    </source>
</evidence>
<dbReference type="InterPro" id="IPR001304">
    <property type="entry name" value="C-type_lectin-like"/>
</dbReference>
<evidence type="ECO:0000313" key="3">
    <source>
        <dbReference type="EnsemblMetazoa" id="SMAR005267-PA"/>
    </source>
</evidence>
<dbReference type="PROSITE" id="PS50041">
    <property type="entry name" value="C_TYPE_LECTIN_2"/>
    <property type="match status" value="2"/>
</dbReference>
<reference evidence="3" key="2">
    <citation type="submission" date="2015-02" db="UniProtKB">
        <authorList>
            <consortium name="EnsemblMetazoa"/>
        </authorList>
    </citation>
    <scope>IDENTIFICATION</scope>
</reference>
<dbReference type="PhylomeDB" id="T1IVR6"/>
<dbReference type="eggNOG" id="KOG4297">
    <property type="taxonomic scope" value="Eukaryota"/>
</dbReference>
<feature type="domain" description="C-type lectin" evidence="2">
    <location>
        <begin position="1"/>
        <end position="114"/>
    </location>
</feature>
<dbReference type="Pfam" id="PF00059">
    <property type="entry name" value="Lectin_C"/>
    <property type="match status" value="2"/>
</dbReference>
<dbReference type="PANTHER" id="PTHR22803">
    <property type="entry name" value="MANNOSE, PHOSPHOLIPASE, LECTIN RECEPTOR RELATED"/>
    <property type="match status" value="1"/>
</dbReference>
<keyword evidence="1" id="KW-0472">Membrane</keyword>
<dbReference type="InterPro" id="IPR016186">
    <property type="entry name" value="C-type_lectin-like/link_sf"/>
</dbReference>
<accession>T1IVR6</accession>
<keyword evidence="1" id="KW-0812">Transmembrane</keyword>
<name>T1IVR6_STRMM</name>
<dbReference type="Proteomes" id="UP000014500">
    <property type="component" value="Unassembled WGS sequence"/>
</dbReference>